<sequence>MSGDPITIEDQQLLHKIIRREEAALSVLYDRYGRLLFSVAYHLVGNKALAEEIMLDIFRRVWEKAGSYRKDRASVRTWLTSMTRNRAIDMLRRESVRPERDSVSWEELLVEPPTASRSPELVVSHQIEMQKVHTALAELPKEQQDVLTMAYFYGYSHSQIANQLELPIGTVKTRIRLGMQKLRQILLPK</sequence>
<evidence type="ECO:0000259" key="5">
    <source>
        <dbReference type="Pfam" id="PF04542"/>
    </source>
</evidence>
<evidence type="ECO:0000256" key="1">
    <source>
        <dbReference type="ARBA" id="ARBA00010641"/>
    </source>
</evidence>
<dbReference type="SUPFAM" id="SSF88659">
    <property type="entry name" value="Sigma3 and sigma4 domains of RNA polymerase sigma factors"/>
    <property type="match status" value="1"/>
</dbReference>
<dbReference type="SUPFAM" id="SSF88946">
    <property type="entry name" value="Sigma2 domain of RNA polymerase sigma factors"/>
    <property type="match status" value="1"/>
</dbReference>
<proteinExistence type="inferred from homology"/>
<comment type="similarity">
    <text evidence="1">Belongs to the sigma-70 factor family. ECF subfamily.</text>
</comment>
<dbReference type="Gene3D" id="1.10.1740.10">
    <property type="match status" value="1"/>
</dbReference>
<feature type="domain" description="RNA polymerase sigma factor 70 region 4 type 2" evidence="6">
    <location>
        <begin position="130"/>
        <end position="182"/>
    </location>
</feature>
<dbReference type="InterPro" id="IPR013324">
    <property type="entry name" value="RNA_pol_sigma_r3/r4-like"/>
</dbReference>
<dbReference type="NCBIfam" id="TIGR02937">
    <property type="entry name" value="sigma70-ECF"/>
    <property type="match status" value="1"/>
</dbReference>
<dbReference type="Gene3D" id="1.10.10.10">
    <property type="entry name" value="Winged helix-like DNA-binding domain superfamily/Winged helix DNA-binding domain"/>
    <property type="match status" value="1"/>
</dbReference>
<dbReference type="InterPro" id="IPR013325">
    <property type="entry name" value="RNA_pol_sigma_r2"/>
</dbReference>
<dbReference type="GO" id="GO:0006352">
    <property type="term" value="P:DNA-templated transcription initiation"/>
    <property type="evidence" value="ECO:0007669"/>
    <property type="project" value="InterPro"/>
</dbReference>
<dbReference type="AlphaFoldDB" id="A0A3B0VM07"/>
<dbReference type="PANTHER" id="PTHR43133:SF62">
    <property type="entry name" value="RNA POLYMERASE SIGMA FACTOR SIGZ"/>
    <property type="match status" value="1"/>
</dbReference>
<gene>
    <name evidence="7" type="ORF">MNBD_CHLOROFLEXI01-1673</name>
</gene>
<protein>
    <recommendedName>
        <fullName evidence="8">RNA polymerase ECF-type sigma factor</fullName>
    </recommendedName>
</protein>
<dbReference type="InterPro" id="IPR014284">
    <property type="entry name" value="RNA_pol_sigma-70_dom"/>
</dbReference>
<dbReference type="Pfam" id="PF04542">
    <property type="entry name" value="Sigma70_r2"/>
    <property type="match status" value="1"/>
</dbReference>
<evidence type="ECO:0000256" key="3">
    <source>
        <dbReference type="ARBA" id="ARBA00023082"/>
    </source>
</evidence>
<reference evidence="7" key="1">
    <citation type="submission" date="2018-06" db="EMBL/GenBank/DDBJ databases">
        <authorList>
            <person name="Zhirakovskaya E."/>
        </authorList>
    </citation>
    <scope>NUCLEOTIDE SEQUENCE</scope>
</reference>
<evidence type="ECO:0000256" key="2">
    <source>
        <dbReference type="ARBA" id="ARBA00023015"/>
    </source>
</evidence>
<keyword evidence="4" id="KW-0804">Transcription</keyword>
<evidence type="ECO:0000259" key="6">
    <source>
        <dbReference type="Pfam" id="PF08281"/>
    </source>
</evidence>
<dbReference type="InterPro" id="IPR007627">
    <property type="entry name" value="RNA_pol_sigma70_r2"/>
</dbReference>
<dbReference type="Pfam" id="PF08281">
    <property type="entry name" value="Sigma70_r4_2"/>
    <property type="match status" value="1"/>
</dbReference>
<dbReference type="PANTHER" id="PTHR43133">
    <property type="entry name" value="RNA POLYMERASE ECF-TYPE SIGMA FACTO"/>
    <property type="match status" value="1"/>
</dbReference>
<evidence type="ECO:0000313" key="7">
    <source>
        <dbReference type="EMBL" id="VAW41283.1"/>
    </source>
</evidence>
<keyword evidence="2" id="KW-0805">Transcription regulation</keyword>
<dbReference type="InterPro" id="IPR036388">
    <property type="entry name" value="WH-like_DNA-bd_sf"/>
</dbReference>
<keyword evidence="3" id="KW-0731">Sigma factor</keyword>
<organism evidence="7">
    <name type="scientific">hydrothermal vent metagenome</name>
    <dbReference type="NCBI Taxonomy" id="652676"/>
    <lineage>
        <taxon>unclassified sequences</taxon>
        <taxon>metagenomes</taxon>
        <taxon>ecological metagenomes</taxon>
    </lineage>
</organism>
<dbReference type="InterPro" id="IPR039425">
    <property type="entry name" value="RNA_pol_sigma-70-like"/>
</dbReference>
<dbReference type="GO" id="GO:0003677">
    <property type="term" value="F:DNA binding"/>
    <property type="evidence" value="ECO:0007669"/>
    <property type="project" value="InterPro"/>
</dbReference>
<accession>A0A3B0VM07</accession>
<evidence type="ECO:0000256" key="4">
    <source>
        <dbReference type="ARBA" id="ARBA00023163"/>
    </source>
</evidence>
<dbReference type="GO" id="GO:0016987">
    <property type="term" value="F:sigma factor activity"/>
    <property type="evidence" value="ECO:0007669"/>
    <property type="project" value="UniProtKB-KW"/>
</dbReference>
<dbReference type="CDD" id="cd06171">
    <property type="entry name" value="Sigma70_r4"/>
    <property type="match status" value="1"/>
</dbReference>
<name>A0A3B0VM07_9ZZZZ</name>
<feature type="domain" description="RNA polymerase sigma-70 region 2" evidence="5">
    <location>
        <begin position="28"/>
        <end position="95"/>
    </location>
</feature>
<dbReference type="EMBL" id="UOEU01000835">
    <property type="protein sequence ID" value="VAW41283.1"/>
    <property type="molecule type" value="Genomic_DNA"/>
</dbReference>
<dbReference type="InterPro" id="IPR013249">
    <property type="entry name" value="RNA_pol_sigma70_r4_t2"/>
</dbReference>
<evidence type="ECO:0008006" key="8">
    <source>
        <dbReference type="Google" id="ProtNLM"/>
    </source>
</evidence>